<dbReference type="RefSeq" id="WP_102643594.1">
    <property type="nucleotide sequence ID" value="NZ_PNYA01000001.1"/>
</dbReference>
<dbReference type="AlphaFoldDB" id="A0A2N7W3A6"/>
<accession>A0A2N7W3A6</accession>
<dbReference type="OrthoDB" id="9124678at2"/>
<evidence type="ECO:0000313" key="2">
    <source>
        <dbReference type="EMBL" id="PMS23888.1"/>
    </source>
</evidence>
<protein>
    <recommendedName>
        <fullName evidence="4">Glycoside hydrolase family 5 domain-containing protein</fullName>
    </recommendedName>
</protein>
<evidence type="ECO:0000313" key="3">
    <source>
        <dbReference type="Proteomes" id="UP000235616"/>
    </source>
</evidence>
<organism evidence="2 3">
    <name type="scientific">Trinickia dabaoshanensis</name>
    <dbReference type="NCBI Taxonomy" id="564714"/>
    <lineage>
        <taxon>Bacteria</taxon>
        <taxon>Pseudomonadati</taxon>
        <taxon>Pseudomonadota</taxon>
        <taxon>Betaproteobacteria</taxon>
        <taxon>Burkholderiales</taxon>
        <taxon>Burkholderiaceae</taxon>
        <taxon>Trinickia</taxon>
    </lineage>
</organism>
<dbReference type="SUPFAM" id="SSF51445">
    <property type="entry name" value="(Trans)glycosidases"/>
    <property type="match status" value="1"/>
</dbReference>
<sequence length="440" mass="47475">MKRRRFLGQVAALAGGPVLVALGALEADEAIAASNVSGTTAVTHAALTTSTDGTVIPSATSIVDRLLNVWTLSNGFIYKNGVKDKDSYNVSLLLWHGGMIYQRGTGGQFYVMTWANRWLPCADPRTPMTVPAGAFYGINGHFDYPFTPQQIVAALQALGCTSYRVGCDGSAKQVNALVGLADAFRSVGFTLLPMLNFGLRDGNGNLYPSESAAYFASRAGAANVARALAPHGIAMYECGNELTRDRAIILNSTSAGTGPHDFNNANWPILRGAIQGMIDGVKSVQPNAKCGVNFTVADIGASDMLWDGEQPDGSGGYRKMRWDITTWHNYQPYGDIFEIGIDGAGPGFNLPAYCKARYGVPFMITEWNAAPEESEQFRATYVQQKMQRFYAARKTEGIQAVMYYDLISGDQTFGIVMNDLAPIDPTHTAFRAFTASNADL</sequence>
<dbReference type="EMBL" id="PNYA01000001">
    <property type="protein sequence ID" value="PMS23888.1"/>
    <property type="molecule type" value="Genomic_DNA"/>
</dbReference>
<dbReference type="Proteomes" id="UP000235616">
    <property type="component" value="Unassembled WGS sequence"/>
</dbReference>
<reference evidence="2 3" key="1">
    <citation type="submission" date="2018-01" db="EMBL/GenBank/DDBJ databases">
        <title>Whole genome analyses suggest that Burkholderia sensu lato contains two further novel genera in the rhizoxinica-symbiotica group Mycetohabitans gen. nov., and Trinickia gen. nov.: implications for the evolution of diazotrophy and nodulation in the Burkholderiaceae.</title>
        <authorList>
            <person name="Estrada-de los Santos P."/>
            <person name="Palmer M."/>
            <person name="Chavez-Ramirez B."/>
            <person name="Beukes C."/>
            <person name="Steenkamp E.T."/>
            <person name="Hirsch A.M."/>
            <person name="Manyaka P."/>
            <person name="Maluk M."/>
            <person name="Lafos M."/>
            <person name="Crook M."/>
            <person name="Gross E."/>
            <person name="Simon M.F."/>
            <person name="Bueno dos Reis Junior F."/>
            <person name="Poole P.S."/>
            <person name="Venter S.N."/>
            <person name="James E.K."/>
        </authorList>
    </citation>
    <scope>NUCLEOTIDE SEQUENCE [LARGE SCALE GENOMIC DNA]</scope>
    <source>
        <strain evidence="2 3">GIMN1.004</strain>
    </source>
</reference>
<proteinExistence type="predicted"/>
<keyword evidence="3" id="KW-1185">Reference proteome</keyword>
<dbReference type="InterPro" id="IPR017853">
    <property type="entry name" value="GH"/>
</dbReference>
<feature type="signal peptide" evidence="1">
    <location>
        <begin position="1"/>
        <end position="26"/>
    </location>
</feature>
<comment type="caution">
    <text evidence="2">The sequence shown here is derived from an EMBL/GenBank/DDBJ whole genome shotgun (WGS) entry which is preliminary data.</text>
</comment>
<keyword evidence="1" id="KW-0732">Signal</keyword>
<feature type="chain" id="PRO_5014776312" description="Glycoside hydrolase family 5 domain-containing protein" evidence="1">
    <location>
        <begin position="27"/>
        <end position="440"/>
    </location>
</feature>
<evidence type="ECO:0000256" key="1">
    <source>
        <dbReference type="SAM" id="SignalP"/>
    </source>
</evidence>
<name>A0A2N7W3A6_9BURK</name>
<gene>
    <name evidence="2" type="ORF">C0Z18_01625</name>
</gene>
<evidence type="ECO:0008006" key="4">
    <source>
        <dbReference type="Google" id="ProtNLM"/>
    </source>
</evidence>
<dbReference type="Gene3D" id="3.20.20.80">
    <property type="entry name" value="Glycosidases"/>
    <property type="match status" value="1"/>
</dbReference>